<dbReference type="EMBL" id="BARW01032470">
    <property type="protein sequence ID" value="GAJ13589.1"/>
    <property type="molecule type" value="Genomic_DNA"/>
</dbReference>
<dbReference type="InterPro" id="IPR029028">
    <property type="entry name" value="Alpha/beta_knot_MTases"/>
</dbReference>
<protein>
    <recommendedName>
        <fullName evidence="2">tRNA/rRNA methyltransferase SpoU type domain-containing protein</fullName>
    </recommendedName>
</protein>
<evidence type="ECO:0000313" key="1">
    <source>
        <dbReference type="EMBL" id="GAJ13589.1"/>
    </source>
</evidence>
<name>X1U7Y6_9ZZZZ</name>
<dbReference type="InterPro" id="IPR029026">
    <property type="entry name" value="tRNA_m1G_MTases_N"/>
</dbReference>
<reference evidence="1" key="1">
    <citation type="journal article" date="2014" name="Front. Microbiol.">
        <title>High frequency of phylogenetically diverse reductive dehalogenase-homologous genes in deep subseafloor sedimentary metagenomes.</title>
        <authorList>
            <person name="Kawai M."/>
            <person name="Futagami T."/>
            <person name="Toyoda A."/>
            <person name="Takaki Y."/>
            <person name="Nishi S."/>
            <person name="Hori S."/>
            <person name="Arai W."/>
            <person name="Tsubouchi T."/>
            <person name="Morono Y."/>
            <person name="Uchiyama I."/>
            <person name="Ito T."/>
            <person name="Fujiyama A."/>
            <person name="Inagaki F."/>
            <person name="Takami H."/>
        </authorList>
    </citation>
    <scope>NUCLEOTIDE SEQUENCE</scope>
    <source>
        <strain evidence="1">Expedition CK06-06</strain>
    </source>
</reference>
<accession>X1U7Y6</accession>
<dbReference type="AlphaFoldDB" id="X1U7Y6"/>
<dbReference type="SUPFAM" id="SSF75217">
    <property type="entry name" value="alpha/beta knot"/>
    <property type="match status" value="1"/>
</dbReference>
<comment type="caution">
    <text evidence="1">The sequence shown here is derived from an EMBL/GenBank/DDBJ whole genome shotgun (WGS) entry which is preliminary data.</text>
</comment>
<organism evidence="1">
    <name type="scientific">marine sediment metagenome</name>
    <dbReference type="NCBI Taxonomy" id="412755"/>
    <lineage>
        <taxon>unclassified sequences</taxon>
        <taxon>metagenomes</taxon>
        <taxon>ecological metagenomes</taxon>
    </lineage>
</organism>
<sequence length="150" mass="17351">DIIITKNNYCTYIFDSEQLIYESFPKTELLLTDYFVNLIKENNSNNNNDDKSYGLVKTSNISFIEALNQFINSKYNIFILEENGEDLFKNIDKIRQKMNNIIFIVGNQSGEIINSKELRAMDLPSISFGTQSYLASSVIRLIKLHLISFQ</sequence>
<gene>
    <name evidence="1" type="ORF">S12H4_51388</name>
</gene>
<dbReference type="Gene3D" id="3.40.1280.10">
    <property type="match status" value="1"/>
</dbReference>
<evidence type="ECO:0008006" key="2">
    <source>
        <dbReference type="Google" id="ProtNLM"/>
    </source>
</evidence>
<feature type="non-terminal residue" evidence="1">
    <location>
        <position position="1"/>
    </location>
</feature>
<proteinExistence type="predicted"/>